<gene>
    <name evidence="6" type="ORF">Vafri_18577</name>
</gene>
<dbReference type="PANTHER" id="PTHR43108">
    <property type="entry name" value="N-ACETYLGLUCOSAMINE-6-SULFATASE FAMILY MEMBER"/>
    <property type="match status" value="1"/>
</dbReference>
<dbReference type="PROSITE" id="PS00149">
    <property type="entry name" value="SULFATASE_2"/>
    <property type="match status" value="1"/>
</dbReference>
<proteinExistence type="inferred from homology"/>
<reference evidence="6" key="1">
    <citation type="journal article" date="2021" name="Proc. Natl. Acad. Sci. U.S.A.">
        <title>Three genomes in the algal genus Volvox reveal the fate of a haploid sex-determining region after a transition to homothallism.</title>
        <authorList>
            <person name="Yamamoto K."/>
            <person name="Hamaji T."/>
            <person name="Kawai-Toyooka H."/>
            <person name="Matsuzaki R."/>
            <person name="Takahashi F."/>
            <person name="Nishimura Y."/>
            <person name="Kawachi M."/>
            <person name="Noguchi H."/>
            <person name="Minakuchi Y."/>
            <person name="Umen J.G."/>
            <person name="Toyoda A."/>
            <person name="Nozaki H."/>
        </authorList>
    </citation>
    <scope>NUCLEOTIDE SEQUENCE</scope>
    <source>
        <strain evidence="6">NIES-3780</strain>
    </source>
</reference>
<protein>
    <recommendedName>
        <fullName evidence="5">Sulfatase N-terminal domain-containing protein</fullName>
    </recommendedName>
</protein>
<dbReference type="EMBL" id="BNCO01000068">
    <property type="protein sequence ID" value="GIL64655.1"/>
    <property type="molecule type" value="Genomic_DNA"/>
</dbReference>
<comment type="caution">
    <text evidence="6">The sequence shown here is derived from an EMBL/GenBank/DDBJ whole genome shotgun (WGS) entry which is preliminary data.</text>
</comment>
<evidence type="ECO:0000313" key="6">
    <source>
        <dbReference type="EMBL" id="GIL64655.1"/>
    </source>
</evidence>
<keyword evidence="7" id="KW-1185">Reference proteome</keyword>
<evidence type="ECO:0000313" key="7">
    <source>
        <dbReference type="Proteomes" id="UP000747399"/>
    </source>
</evidence>
<dbReference type="InterPro" id="IPR024607">
    <property type="entry name" value="Sulfatase_CS"/>
</dbReference>
<dbReference type="InterPro" id="IPR017850">
    <property type="entry name" value="Alkaline_phosphatase_core_sf"/>
</dbReference>
<keyword evidence="2" id="KW-0732">Signal</keyword>
<sequence>KWKALGIDKSYLPVWLQGLGYGTYYVGKFLVDYSVSNYQDVPAGWTDIDALVTPYTFDYNNPGFSRNGATPNIYPGQYSTDVIADKAVAQIKTAVASGKPFYAQISPIAPHTSTQIFFDPVANATKTFFYPPIPAPRHWELFSDATLPEGTVHKNLYEQNVSDKPAWIRALPL</sequence>
<keyword evidence="3" id="KW-0378">Hydrolase</keyword>
<feature type="non-terminal residue" evidence="6">
    <location>
        <position position="173"/>
    </location>
</feature>
<comment type="similarity">
    <text evidence="1">Belongs to the sulfatase family.</text>
</comment>
<name>A0A8J4BSN7_9CHLO</name>
<feature type="domain" description="Sulfatase N-terminal" evidence="5">
    <location>
        <begin position="8"/>
        <end position="131"/>
    </location>
</feature>
<dbReference type="Pfam" id="PF00884">
    <property type="entry name" value="Sulfatase"/>
    <property type="match status" value="1"/>
</dbReference>
<dbReference type="Proteomes" id="UP000747399">
    <property type="component" value="Unassembled WGS sequence"/>
</dbReference>
<evidence type="ECO:0000256" key="1">
    <source>
        <dbReference type="ARBA" id="ARBA00008779"/>
    </source>
</evidence>
<dbReference type="SUPFAM" id="SSF53649">
    <property type="entry name" value="Alkaline phosphatase-like"/>
    <property type="match status" value="1"/>
</dbReference>
<dbReference type="Gene3D" id="3.40.720.10">
    <property type="entry name" value="Alkaline Phosphatase, subunit A"/>
    <property type="match status" value="1"/>
</dbReference>
<evidence type="ECO:0000259" key="5">
    <source>
        <dbReference type="Pfam" id="PF00884"/>
    </source>
</evidence>
<evidence type="ECO:0000256" key="4">
    <source>
        <dbReference type="ARBA" id="ARBA00023180"/>
    </source>
</evidence>
<keyword evidence="4" id="KW-0325">Glycoprotein</keyword>
<evidence type="ECO:0000256" key="2">
    <source>
        <dbReference type="ARBA" id="ARBA00022729"/>
    </source>
</evidence>
<feature type="non-terminal residue" evidence="6">
    <location>
        <position position="1"/>
    </location>
</feature>
<dbReference type="AlphaFoldDB" id="A0A8J4BSN7"/>
<organism evidence="6 7">
    <name type="scientific">Volvox africanus</name>
    <dbReference type="NCBI Taxonomy" id="51714"/>
    <lineage>
        <taxon>Eukaryota</taxon>
        <taxon>Viridiplantae</taxon>
        <taxon>Chlorophyta</taxon>
        <taxon>core chlorophytes</taxon>
        <taxon>Chlorophyceae</taxon>
        <taxon>CS clade</taxon>
        <taxon>Chlamydomonadales</taxon>
        <taxon>Volvocaceae</taxon>
        <taxon>Volvox</taxon>
    </lineage>
</organism>
<dbReference type="PANTHER" id="PTHR43108:SF8">
    <property type="entry name" value="SD21168P"/>
    <property type="match status" value="1"/>
</dbReference>
<dbReference type="GO" id="GO:0008449">
    <property type="term" value="F:N-acetylglucosamine-6-sulfatase activity"/>
    <property type="evidence" value="ECO:0007669"/>
    <property type="project" value="TreeGrafter"/>
</dbReference>
<accession>A0A8J4BSN7</accession>
<dbReference type="InterPro" id="IPR000917">
    <property type="entry name" value="Sulfatase_N"/>
</dbReference>
<dbReference type="GO" id="GO:0005539">
    <property type="term" value="F:glycosaminoglycan binding"/>
    <property type="evidence" value="ECO:0007669"/>
    <property type="project" value="TreeGrafter"/>
</dbReference>
<evidence type="ECO:0000256" key="3">
    <source>
        <dbReference type="ARBA" id="ARBA00022801"/>
    </source>
</evidence>